<dbReference type="Gene3D" id="3.40.50.410">
    <property type="entry name" value="von Willebrand factor, type A domain"/>
    <property type="match status" value="1"/>
</dbReference>
<dbReference type="RefSeq" id="WP_200355701.1">
    <property type="nucleotide sequence ID" value="NZ_JAENIL010000018.1"/>
</dbReference>
<dbReference type="InterPro" id="IPR002881">
    <property type="entry name" value="DUF58"/>
</dbReference>
<proteinExistence type="predicted"/>
<protein>
    <submittedName>
        <fullName evidence="2">DUF58 domain-containing protein</fullName>
    </submittedName>
</protein>
<dbReference type="InterPro" id="IPR002035">
    <property type="entry name" value="VWF_A"/>
</dbReference>
<keyword evidence="3" id="KW-1185">Reference proteome</keyword>
<dbReference type="Pfam" id="PF01882">
    <property type="entry name" value="DUF58"/>
    <property type="match status" value="1"/>
</dbReference>
<dbReference type="PANTHER" id="PTHR33608:SF6">
    <property type="entry name" value="BLL2464 PROTEIN"/>
    <property type="match status" value="1"/>
</dbReference>
<evidence type="ECO:0000313" key="3">
    <source>
        <dbReference type="Proteomes" id="UP000617628"/>
    </source>
</evidence>
<comment type="caution">
    <text evidence="2">The sequence shown here is derived from an EMBL/GenBank/DDBJ whole genome shotgun (WGS) entry which is preliminary data.</text>
</comment>
<dbReference type="SMART" id="SM00327">
    <property type="entry name" value="VWA"/>
    <property type="match status" value="1"/>
</dbReference>
<accession>A0A934RZ14</accession>
<dbReference type="InterPro" id="IPR036465">
    <property type="entry name" value="vWFA_dom_sf"/>
</dbReference>
<evidence type="ECO:0000313" key="2">
    <source>
        <dbReference type="EMBL" id="MBK1877486.1"/>
    </source>
</evidence>
<gene>
    <name evidence="2" type="ORF">JIN87_11455</name>
</gene>
<reference evidence="2" key="1">
    <citation type="submission" date="2021-01" db="EMBL/GenBank/DDBJ databases">
        <title>Modified the classification status of verrucomicrobia.</title>
        <authorList>
            <person name="Feng X."/>
        </authorList>
    </citation>
    <scope>NUCLEOTIDE SEQUENCE</scope>
    <source>
        <strain evidence="2">KCTC 13126</strain>
    </source>
</reference>
<dbReference type="SUPFAM" id="SSF53300">
    <property type="entry name" value="vWA-like"/>
    <property type="match status" value="1"/>
</dbReference>
<evidence type="ECO:0000259" key="1">
    <source>
        <dbReference type="SMART" id="SM00327"/>
    </source>
</evidence>
<name>A0A934RZ14_9BACT</name>
<sequence length="289" mass="32030">MTPDSDSRLNLLELKCRRPVENLLAGEYRSVFKGRGIEFEDVRAYEPGDDVRSMDWKVTARTGVPHIKRYVEEREQYFFLLVDLSASTLSDLDGGKRRTLAEICSLLALAALKNNDRVGLILFTDRVEHVVPPGKGRMHGIRIMDAVDSFQPEGSGTNLNVALNTLGHMAQKRSVAFLLSDFLSEGFEDELRSAAYQHDLIAVSLLEEHEIDVPASGLTRVEDAETGESRVIDFAGAKQGSSPRMADLRKLLMDCSVDLVEVLSGEDCVSALSHFFKSRQRLVADETGG</sequence>
<dbReference type="AlphaFoldDB" id="A0A934RZ14"/>
<dbReference type="Proteomes" id="UP000617628">
    <property type="component" value="Unassembled WGS sequence"/>
</dbReference>
<dbReference type="PANTHER" id="PTHR33608">
    <property type="entry name" value="BLL2464 PROTEIN"/>
    <property type="match status" value="1"/>
</dbReference>
<dbReference type="CDD" id="cd00198">
    <property type="entry name" value="vWFA"/>
    <property type="match status" value="1"/>
</dbReference>
<organism evidence="2 3">
    <name type="scientific">Pelagicoccus mobilis</name>
    <dbReference type="NCBI Taxonomy" id="415221"/>
    <lineage>
        <taxon>Bacteria</taxon>
        <taxon>Pseudomonadati</taxon>
        <taxon>Verrucomicrobiota</taxon>
        <taxon>Opitutia</taxon>
        <taxon>Puniceicoccales</taxon>
        <taxon>Pelagicoccaceae</taxon>
        <taxon>Pelagicoccus</taxon>
    </lineage>
</organism>
<feature type="domain" description="VWFA" evidence="1">
    <location>
        <begin position="75"/>
        <end position="244"/>
    </location>
</feature>
<dbReference type="EMBL" id="JAENIL010000018">
    <property type="protein sequence ID" value="MBK1877486.1"/>
    <property type="molecule type" value="Genomic_DNA"/>
</dbReference>